<dbReference type="InterPro" id="IPR006747">
    <property type="entry name" value="DUF599"/>
</dbReference>
<evidence type="ECO:0000313" key="2">
    <source>
        <dbReference type="EMBL" id="CAH2040966.1"/>
    </source>
</evidence>
<sequence length="265" mass="29939">MAFPKEYLDLVLFPSGLILMFGYHLFLLYRYLNLPHTTIFGFENHDRRAWVENVMQARQSSYFFLVLWPFHTLTTGLFGSTSLKGFSIRSPKSSRDTEKKENALTVLGSNTNAATFLASVSLTLSSLIGVWIASNSGIFQSGLVYGDTRPSTISIKYISLLICFILAFSCFVQSARSFIHANYLVSFENTTLPAKYVELTVIRGSDFWSLGLRALYFAINLLLWFFGPVPMFATSLSMVILLYYLDTNTTPLHRHRSPGKQLVVS</sequence>
<feature type="transmembrane region" description="Helical" evidence="1">
    <location>
        <begin position="153"/>
        <end position="172"/>
    </location>
</feature>
<feature type="transmembrane region" description="Helical" evidence="1">
    <location>
        <begin position="104"/>
        <end position="133"/>
    </location>
</feature>
<proteinExistence type="predicted"/>
<gene>
    <name evidence="2" type="ORF">TAV2_LOCUS4269</name>
</gene>
<accession>A0AAU9RG52</accession>
<protein>
    <recommendedName>
        <fullName evidence="4">DUF599 domain-containing protein</fullName>
    </recommendedName>
</protein>
<dbReference type="Pfam" id="PF04654">
    <property type="entry name" value="DUF599"/>
    <property type="match status" value="2"/>
</dbReference>
<keyword evidence="3" id="KW-1185">Reference proteome</keyword>
<reference evidence="2 3" key="1">
    <citation type="submission" date="2022-03" db="EMBL/GenBank/DDBJ databases">
        <authorList>
            <person name="Nunn A."/>
            <person name="Chopra R."/>
            <person name="Nunn A."/>
            <person name="Contreras Garrido A."/>
        </authorList>
    </citation>
    <scope>NUCLEOTIDE SEQUENCE [LARGE SCALE GENOMIC DNA]</scope>
</reference>
<feature type="transmembrane region" description="Helical" evidence="1">
    <location>
        <begin position="221"/>
        <end position="245"/>
    </location>
</feature>
<evidence type="ECO:0008006" key="4">
    <source>
        <dbReference type="Google" id="ProtNLM"/>
    </source>
</evidence>
<organism evidence="2 3">
    <name type="scientific">Thlaspi arvense</name>
    <name type="common">Field penny-cress</name>
    <dbReference type="NCBI Taxonomy" id="13288"/>
    <lineage>
        <taxon>Eukaryota</taxon>
        <taxon>Viridiplantae</taxon>
        <taxon>Streptophyta</taxon>
        <taxon>Embryophyta</taxon>
        <taxon>Tracheophyta</taxon>
        <taxon>Spermatophyta</taxon>
        <taxon>Magnoliopsida</taxon>
        <taxon>eudicotyledons</taxon>
        <taxon>Gunneridae</taxon>
        <taxon>Pentapetalae</taxon>
        <taxon>rosids</taxon>
        <taxon>malvids</taxon>
        <taxon>Brassicales</taxon>
        <taxon>Brassicaceae</taxon>
        <taxon>Thlaspideae</taxon>
        <taxon>Thlaspi</taxon>
    </lineage>
</organism>
<keyword evidence="1" id="KW-0472">Membrane</keyword>
<keyword evidence="1" id="KW-0812">Transmembrane</keyword>
<feature type="transmembrane region" description="Helical" evidence="1">
    <location>
        <begin position="7"/>
        <end position="26"/>
    </location>
</feature>
<feature type="transmembrane region" description="Helical" evidence="1">
    <location>
        <begin position="62"/>
        <end position="83"/>
    </location>
</feature>
<comment type="caution">
    <text evidence="2">The sequence shown here is derived from an EMBL/GenBank/DDBJ whole genome shotgun (WGS) entry which is preliminary data.</text>
</comment>
<keyword evidence="1" id="KW-1133">Transmembrane helix</keyword>
<dbReference type="PANTHER" id="PTHR31168">
    <property type="entry name" value="OS02G0292800 PROTEIN"/>
    <property type="match status" value="1"/>
</dbReference>
<evidence type="ECO:0000313" key="3">
    <source>
        <dbReference type="Proteomes" id="UP000836841"/>
    </source>
</evidence>
<dbReference type="Proteomes" id="UP000836841">
    <property type="component" value="Unassembled WGS sequence"/>
</dbReference>
<feature type="non-terminal residue" evidence="2">
    <location>
        <position position="265"/>
    </location>
</feature>
<dbReference type="PANTHER" id="PTHR31168:SF21">
    <property type="entry name" value="EMB|CAB89385.1"/>
    <property type="match status" value="1"/>
</dbReference>
<dbReference type="EMBL" id="CAJVSB020000051">
    <property type="protein sequence ID" value="CAH2040966.1"/>
    <property type="molecule type" value="Genomic_DNA"/>
</dbReference>
<evidence type="ECO:0000256" key="1">
    <source>
        <dbReference type="SAM" id="Phobius"/>
    </source>
</evidence>
<name>A0AAU9RG52_THLAR</name>
<dbReference type="AlphaFoldDB" id="A0AAU9RG52"/>